<evidence type="ECO:0000256" key="2">
    <source>
        <dbReference type="ARBA" id="ARBA00023157"/>
    </source>
</evidence>
<feature type="domain" description="Fibronectin type-III" evidence="6">
    <location>
        <begin position="2213"/>
        <end position="2313"/>
    </location>
</feature>
<feature type="compositionally biased region" description="Gly residues" evidence="4">
    <location>
        <begin position="816"/>
        <end position="845"/>
    </location>
</feature>
<feature type="region of interest" description="Disordered" evidence="4">
    <location>
        <begin position="487"/>
        <end position="851"/>
    </location>
</feature>
<proteinExistence type="predicted"/>
<dbReference type="SMART" id="SM00408">
    <property type="entry name" value="IGc2"/>
    <property type="match status" value="3"/>
</dbReference>
<feature type="compositionally biased region" description="Gly residues" evidence="4">
    <location>
        <begin position="863"/>
        <end position="883"/>
    </location>
</feature>
<feature type="compositionally biased region" description="Basic and acidic residues" evidence="4">
    <location>
        <begin position="415"/>
        <end position="429"/>
    </location>
</feature>
<dbReference type="FunFam" id="2.60.40.10:FF:001401">
    <property type="entry name" value="immunoglobulin-like and fibronectin type III domain-containing protein 1"/>
    <property type="match status" value="1"/>
</dbReference>
<dbReference type="Pfam" id="PF07679">
    <property type="entry name" value="I-set"/>
    <property type="match status" value="5"/>
</dbReference>
<feature type="compositionally biased region" description="Basic and acidic residues" evidence="4">
    <location>
        <begin position="1663"/>
        <end position="1678"/>
    </location>
</feature>
<feature type="compositionally biased region" description="Gly residues" evidence="4">
    <location>
        <begin position="1516"/>
        <end position="1526"/>
    </location>
</feature>
<dbReference type="InterPro" id="IPR036116">
    <property type="entry name" value="FN3_sf"/>
</dbReference>
<keyword evidence="2" id="KW-1015">Disulfide bond</keyword>
<dbReference type="InterPro" id="IPR036179">
    <property type="entry name" value="Ig-like_dom_sf"/>
</dbReference>
<dbReference type="PROSITE" id="PS50853">
    <property type="entry name" value="FN3"/>
    <property type="match status" value="4"/>
</dbReference>
<feature type="compositionally biased region" description="Basic and acidic residues" evidence="4">
    <location>
        <begin position="1585"/>
        <end position="1596"/>
    </location>
</feature>
<feature type="compositionally biased region" description="Gly residues" evidence="4">
    <location>
        <begin position="936"/>
        <end position="969"/>
    </location>
</feature>
<dbReference type="SUPFAM" id="SSF49265">
    <property type="entry name" value="Fibronectin type III"/>
    <property type="match status" value="3"/>
</dbReference>
<dbReference type="EMBL" id="VBQZ03000044">
    <property type="protein sequence ID" value="MXQ88090.1"/>
    <property type="molecule type" value="Genomic_DNA"/>
</dbReference>
<dbReference type="PANTHER" id="PTHR13817">
    <property type="entry name" value="TITIN"/>
    <property type="match status" value="1"/>
</dbReference>
<feature type="domain" description="Fibronectin type-III" evidence="6">
    <location>
        <begin position="2409"/>
        <end position="2504"/>
    </location>
</feature>
<dbReference type="Proteomes" id="UP000322234">
    <property type="component" value="Unassembled WGS sequence"/>
</dbReference>
<dbReference type="FunFam" id="2.60.40.10:FF:001232">
    <property type="entry name" value="Immunoglobulin-like and fibronectin type III domain-containing 1"/>
    <property type="match status" value="1"/>
</dbReference>
<evidence type="ECO:0000256" key="4">
    <source>
        <dbReference type="SAM" id="MobiDB-lite"/>
    </source>
</evidence>
<dbReference type="InterPro" id="IPR040849">
    <property type="entry name" value="MyBP-C_THB"/>
</dbReference>
<dbReference type="FunFam" id="2.60.40.10:FF:001097">
    <property type="entry name" value="Immunoglobulin-like and fibronectin type III domain-containing protein 1"/>
    <property type="match status" value="1"/>
</dbReference>
<feature type="compositionally biased region" description="Gly residues" evidence="4">
    <location>
        <begin position="562"/>
        <end position="590"/>
    </location>
</feature>
<dbReference type="InterPro" id="IPR003598">
    <property type="entry name" value="Ig_sub2"/>
</dbReference>
<feature type="compositionally biased region" description="Gly residues" evidence="4">
    <location>
        <begin position="1635"/>
        <end position="1650"/>
    </location>
</feature>
<evidence type="ECO:0000259" key="5">
    <source>
        <dbReference type="PROSITE" id="PS50835"/>
    </source>
</evidence>
<feature type="compositionally biased region" description="Gly residues" evidence="4">
    <location>
        <begin position="915"/>
        <end position="925"/>
    </location>
</feature>
<feature type="compositionally biased region" description="Low complexity" evidence="4">
    <location>
        <begin position="902"/>
        <end position="914"/>
    </location>
</feature>
<feature type="domain" description="Ig-like" evidence="5">
    <location>
        <begin position="1820"/>
        <end position="1905"/>
    </location>
</feature>
<feature type="compositionally biased region" description="Gly residues" evidence="4">
    <location>
        <begin position="1040"/>
        <end position="1059"/>
    </location>
</feature>
<dbReference type="FunFam" id="2.60.40.10:FF:001435">
    <property type="entry name" value="Immunoglobulin-like and fibronectin type III domain-containing 1"/>
    <property type="match status" value="1"/>
</dbReference>
<evidence type="ECO:0000256" key="1">
    <source>
        <dbReference type="ARBA" id="ARBA00022737"/>
    </source>
</evidence>
<dbReference type="InterPro" id="IPR003961">
    <property type="entry name" value="FN3_dom"/>
</dbReference>
<organism evidence="7 8">
    <name type="scientific">Bos mutus</name>
    <name type="common">wild yak</name>
    <dbReference type="NCBI Taxonomy" id="72004"/>
    <lineage>
        <taxon>Eukaryota</taxon>
        <taxon>Metazoa</taxon>
        <taxon>Chordata</taxon>
        <taxon>Craniata</taxon>
        <taxon>Vertebrata</taxon>
        <taxon>Euteleostomi</taxon>
        <taxon>Mammalia</taxon>
        <taxon>Eutheria</taxon>
        <taxon>Laurasiatheria</taxon>
        <taxon>Artiodactyla</taxon>
        <taxon>Ruminantia</taxon>
        <taxon>Pecora</taxon>
        <taxon>Bovidae</taxon>
        <taxon>Bovinae</taxon>
        <taxon>Bos</taxon>
    </lineage>
</organism>
<dbReference type="FunFam" id="2.60.40.10:FF:001267">
    <property type="entry name" value="Immunoglobulin-like and fibronectin type III domain containing 1"/>
    <property type="match status" value="1"/>
</dbReference>
<feature type="domain" description="Ig-like" evidence="5">
    <location>
        <begin position="2520"/>
        <end position="2614"/>
    </location>
</feature>
<feature type="domain" description="Fibronectin type-III" evidence="6">
    <location>
        <begin position="2112"/>
        <end position="2211"/>
    </location>
</feature>
<feature type="compositionally biased region" description="Gly residues" evidence="4">
    <location>
        <begin position="1006"/>
        <end position="1024"/>
    </location>
</feature>
<keyword evidence="3" id="KW-0393">Immunoglobulin domain</keyword>
<feature type="compositionally biased region" description="Basic and acidic residues" evidence="4">
    <location>
        <begin position="2506"/>
        <end position="2517"/>
    </location>
</feature>
<dbReference type="FunFam" id="2.60.40.10:FF:000617">
    <property type="entry name" value="Immunoglobulin-like and fibronectin type III domain-containing 1"/>
    <property type="match status" value="1"/>
</dbReference>
<feature type="domain" description="Ig-like" evidence="5">
    <location>
        <begin position="2312"/>
        <end position="2398"/>
    </location>
</feature>
<dbReference type="CDD" id="cd00063">
    <property type="entry name" value="FN3"/>
    <property type="match status" value="4"/>
</dbReference>
<evidence type="ECO:0000313" key="7">
    <source>
        <dbReference type="EMBL" id="MXQ88090.1"/>
    </source>
</evidence>
<feature type="region of interest" description="Disordered" evidence="4">
    <location>
        <begin position="2491"/>
        <end position="2517"/>
    </location>
</feature>
<feature type="region of interest" description="Disordered" evidence="4">
    <location>
        <begin position="2189"/>
        <end position="2210"/>
    </location>
</feature>
<comment type="caution">
    <text evidence="7">The sequence shown here is derived from an EMBL/GenBank/DDBJ whole genome shotgun (WGS) entry which is preliminary data.</text>
</comment>
<dbReference type="CDD" id="cd00096">
    <property type="entry name" value="Ig"/>
    <property type="match status" value="1"/>
</dbReference>
<feature type="compositionally biased region" description="Gly residues" evidence="4">
    <location>
        <begin position="985"/>
        <end position="996"/>
    </location>
</feature>
<reference evidence="7" key="1">
    <citation type="submission" date="2019-10" db="EMBL/GenBank/DDBJ databases">
        <title>The sequence and de novo assembly of the wild yak genome.</title>
        <authorList>
            <person name="Liu Y."/>
        </authorList>
    </citation>
    <scope>NUCLEOTIDE SEQUENCE [LARGE SCALE GENOMIC DNA]</scope>
    <source>
        <strain evidence="7">WY2019</strain>
    </source>
</reference>
<accession>A0A6B0RDM2</accession>
<feature type="compositionally biased region" description="Basic and acidic residues" evidence="4">
    <location>
        <begin position="1783"/>
        <end position="1798"/>
    </location>
</feature>
<dbReference type="PANTHER" id="PTHR13817:SF138">
    <property type="entry name" value="IMMUNOGLOBULIN-LIKE AND FIBRONECTIN TYPE III DOMAIN-CONTAINING PROTEIN 1"/>
    <property type="match status" value="1"/>
</dbReference>
<evidence type="ECO:0000256" key="3">
    <source>
        <dbReference type="ARBA" id="ARBA00023319"/>
    </source>
</evidence>
<feature type="domain" description="Fibronectin type-III" evidence="6">
    <location>
        <begin position="2012"/>
        <end position="2107"/>
    </location>
</feature>
<gene>
    <name evidence="7" type="ORF">E5288_WYG017077</name>
</gene>
<dbReference type="Pfam" id="PF00041">
    <property type="entry name" value="fn3"/>
    <property type="match status" value="4"/>
</dbReference>
<feature type="region of interest" description="Disordered" evidence="4">
    <location>
        <begin position="1130"/>
        <end position="1153"/>
    </location>
</feature>
<dbReference type="SMART" id="SM00060">
    <property type="entry name" value="FN3"/>
    <property type="match status" value="4"/>
</dbReference>
<dbReference type="Gene3D" id="2.60.40.10">
    <property type="entry name" value="Immunoglobulins"/>
    <property type="match status" value="11"/>
</dbReference>
<feature type="compositionally biased region" description="Gly residues" evidence="4">
    <location>
        <begin position="747"/>
        <end position="760"/>
    </location>
</feature>
<dbReference type="Pfam" id="PF18362">
    <property type="entry name" value="THB"/>
    <property type="match status" value="1"/>
</dbReference>
<protein>
    <recommendedName>
        <fullName evidence="9">Immunoglobulin-like and fibronectin type III domain-containing protein 1</fullName>
    </recommendedName>
</protein>
<dbReference type="InterPro" id="IPR013098">
    <property type="entry name" value="Ig_I-set"/>
</dbReference>
<evidence type="ECO:0008006" key="9">
    <source>
        <dbReference type="Google" id="ProtNLM"/>
    </source>
</evidence>
<feature type="compositionally biased region" description="Basic and acidic residues" evidence="4">
    <location>
        <begin position="617"/>
        <end position="627"/>
    </location>
</feature>
<dbReference type="InterPro" id="IPR007110">
    <property type="entry name" value="Ig-like_dom"/>
</dbReference>
<dbReference type="InterPro" id="IPR050964">
    <property type="entry name" value="Striated_Muscle_Regulatory"/>
</dbReference>
<feature type="domain" description="Ig-like" evidence="5">
    <location>
        <begin position="14"/>
        <end position="112"/>
    </location>
</feature>
<dbReference type="InterPro" id="IPR003599">
    <property type="entry name" value="Ig_sub"/>
</dbReference>
<feature type="compositionally biased region" description="Low complexity" evidence="4">
    <location>
        <begin position="628"/>
        <end position="638"/>
    </location>
</feature>
<dbReference type="SMART" id="SM00409">
    <property type="entry name" value="IG"/>
    <property type="match status" value="5"/>
</dbReference>
<feature type="region of interest" description="Disordered" evidence="4">
    <location>
        <begin position="1516"/>
        <end position="1825"/>
    </location>
</feature>
<dbReference type="PROSITE" id="PS50835">
    <property type="entry name" value="IG_LIKE"/>
    <property type="match status" value="4"/>
</dbReference>
<feature type="region of interest" description="Disordered" evidence="4">
    <location>
        <begin position="863"/>
        <end position="1109"/>
    </location>
</feature>
<feature type="region of interest" description="Disordered" evidence="4">
    <location>
        <begin position="401"/>
        <end position="473"/>
    </location>
</feature>
<feature type="compositionally biased region" description="Gly residues" evidence="4">
    <location>
        <begin position="1273"/>
        <end position="1282"/>
    </location>
</feature>
<feature type="region of interest" description="Disordered" evidence="4">
    <location>
        <begin position="1273"/>
        <end position="1304"/>
    </location>
</feature>
<name>A0A6B0RDM2_9CETA</name>
<dbReference type="InterPro" id="IPR013783">
    <property type="entry name" value="Ig-like_fold"/>
</dbReference>
<feature type="compositionally biased region" description="Basic residues" evidence="4">
    <location>
        <begin position="15"/>
        <end position="27"/>
    </location>
</feature>
<feature type="region of interest" description="Disordered" evidence="4">
    <location>
        <begin position="13"/>
        <end position="37"/>
    </location>
</feature>
<dbReference type="FunFam" id="2.60.40.10:FF:000032">
    <property type="entry name" value="palladin isoform X1"/>
    <property type="match status" value="1"/>
</dbReference>
<evidence type="ECO:0000313" key="8">
    <source>
        <dbReference type="Proteomes" id="UP000322234"/>
    </source>
</evidence>
<evidence type="ECO:0000259" key="6">
    <source>
        <dbReference type="PROSITE" id="PS50853"/>
    </source>
</evidence>
<keyword evidence="1" id="KW-0677">Repeat</keyword>
<feature type="compositionally biased region" description="Gly residues" evidence="4">
    <location>
        <begin position="669"/>
        <end position="681"/>
    </location>
</feature>
<dbReference type="FunFam" id="2.60.40.10:FF:001525">
    <property type="entry name" value="Immunoglobulin-like and fibronectin type III domain-containing 1"/>
    <property type="match status" value="1"/>
</dbReference>
<feature type="compositionally biased region" description="Gly residues" evidence="4">
    <location>
        <begin position="511"/>
        <end position="527"/>
    </location>
</feature>
<keyword evidence="8" id="KW-1185">Reference proteome</keyword>
<sequence>MEPLSGLVFGDFPPRYRRPRRPVHRLSRGGSPSPARKTATFRAVVCGEPRPRVRWHCSKGDLSSSSKYQVSSSTGCREHVLQINKLTGEDTDVYRCTAVNAYGEATCSARLTVIEVGFRKNRKRPKEPQEDFRKELVDFRKMLKKRDPPPAPKKKVDMDQVWQLLMTADRKDYEQICLKYGIVDFRWMLRRLQRMSKEREEKLAPYLNTIANLRHVRVNKEGIATFGLELDLKSPESKIYLYKDGEMVPYGFDNETKHCLRRLGKHYQFQIQDLQPEDAGIYQVRVEDAHIFTTELEASAIPPRVVVPLADVRCEERGDAIFECTLSNPCPSAAWRFQHQPLHLSDKYEVFVSPDGRTHRLLVRGVRFSDMGLYSLGTKLHASSAWLVVEAGKDKSLLTASADHQRQAQEGQSPEDFRSAHGEGDRSREQGPTGSFLQRAGLASGATASPDRGGLGGPGHSSTGGKEAAHAAWGPGQAREGFLEEEGGRVPGLGVDQLHGGRGGDRSFPGGSRGGLESGLGLTGGQQRGRSRDAQAGPAGSGLEGQGSEILQGESLGELRGGHGLSGGVGRRMAGPGWGHRAGPGGAGGDHGAEGPGALEPVGGRGSSSMAGWGPEKGSDADHRDARGSWGSGASAGWHLQEPPISAGESFFQGRGAPEAKTGAEADDGGPGGPGGWGEGPRGLRTREGPESVGALGEVGRSSSGAQDPRAWTAGRRAPGEAVGPGPWDDTGSDPSKTGAQGRPGVLVGGGERGGEGGPQAAGLTGSDARSHRLSESSGPGGTLEDTDGLRGSGAMGSEPGFWDGSRSFREKAPRGGVGHVGGLGGPEGMESGLGEGSGYPGGAGLAYRAGFSDGLGGPGAVGFGRARGPGGAEPWDRGGGSWGSEVPGGTWSGGRDGRGPAGRASEGPESLESGSGGPDRGPVGGSSVPAEAGGASRGWGDSGPGGKYLPGGRGQPGTAGSVGRGGLGASAAAETVGEGRAGAEPGGWRGAGPWGRTGDDAGCRALGGLGASGEGAGEDGSGVLGSLQAAGQVHDRGGARGLGVGVSGAGAGPGGAPGGPEASESHAGVALEGRWADASGEPLGCGDGSRALGPQSVGGTSAYGGGSRGLGPGGVELVGEAAFRDGVGGPGGRGAGAKAGHRGGLGGSGESGSCGEAGYREGLGGSGGVGAGAKAGYGDGLGGSGGVDSGAKAGYEDGLGGSGGVDSGAKLGYGDGLGGSGGMGAGAKPGYRDGLRGSGGVDSGAKVGYGDGFGGSGGIDSKAKAGYRDGLGGSGEVGAGARGMESGSKGGYRGDSRGPVAMGPEDEVGFRDGSGGFGGVGSLAGVGEDGGFRGQETMGHGSGYWAASEGPYSGTSPKDAGRPGTVDGAAHGDGPRGAGMLGAPEGLSMLSDGRGSQSGLRGSGRPGAPEAWGAVSSEGKSGITGQRDGSGLPGYPGHRGAPSGEGGASGVPDDRGALQGEAWAESAAQESTRDQDSWKSGPGVAGRGLASVQGALAPQGAGAAQLGGKRVGAGRGVPVGAGQGLDGSQLPAERGRSTSGPTGGRRERHAWGPGREDQGFGQDSSGAWDQPPGPWVSSSLQEEDAIHRGTQERLDGSWGWEGAPDGEEAGGGRSPGFLDGRASGLGRSRASGPGDSGVPGKGTSAGGEDGFSQKPGGSGRQGARDGLDGPYGRKEPGDGSWGQGPGGPPGAGHRRGRGSLDAEDDRVHGPEALAEYEAVDEAGVAERRLGPYRSRTQTWSRVDPGAAKRGGADEARDLGQPPGGEDTGYPGESPSHLGSGRAGRDGGSDAYGRRKDATLSPRSRRKPGTGGFSEDARGPAGHFSQGLADTEVERGEAAVLSCTLTRDLGPGAWFKDGVKLSAQDGVAFEQDGLAHRLVIAQADGTRGGRYSFAAGGQESEATLTVHDPPVIAPDVTAQLREPLVVKAGKPVTMKVPFQSCLPVQATWRKDGEEVAGGSGRGAQVAVGDGFTRLCLPSASRQDRGQYSVTLRSQGGSTRAELTLQVLDKPQPPQGPLEVQDSHGAGVRLHWRPPKDDGGRALQHYEVERRQAGRSAWLKVGEPRSDSTTFTDAHTEQGKKYAYRVRAVTAEGPGEALESEEVLVAPEARPGPPPPPSILSASSQGVTLSWTAPGGPGSTHILGYLIEKRKKGSNTWVAVNQKPVPEKKWTVGDLRQGWQYEFRVTAVAPSGRGEPGPPSEAVFARDPMRPPGPVRDLQVTDTSHSSITLSWARPDTQDGDEPQGYVVELRSSASLQWSPCHAGTVQGTTYTAKGLRPRESYLLRVTAVNDGGPGQPTVLGSAVEAVPVSIRPKFRMDAGMKDLLTVRAGDTVRVPVYFEAAPTPEVTWLKDGLPLPKRSVASVKDGLTQLLVPSASLDDSGVYTVVLRSLRGEEATYSFRLRVAARPRAPGPIVLREGTLGSVTVEWEPSPDEAEAGDAPLHYAVLMRTSAHAPWCPAAERLHNCRFTLVGVLPGHEYHFRVVAKNELGATQPSDTRQPWVVPRQPPDKVAARAPSYREPDLSQKPRFLVGLRPHLLPLGSECCMTCAVQGQPRPHVSWFKNDQSLANHPAAYTTDVMGVCSLVIPSVSATDGGQYKAVAENTLGQAVSTATLIVVDRKVS</sequence>
<dbReference type="FunFam" id="2.60.40.10:FF:001438">
    <property type="entry name" value="Immunoglobulin-like and fibronectin type III domain-containing protein 1"/>
    <property type="match status" value="1"/>
</dbReference>
<dbReference type="SUPFAM" id="SSF48726">
    <property type="entry name" value="Immunoglobulin"/>
    <property type="match status" value="7"/>
</dbReference>
<feature type="region of interest" description="Disordered" evidence="4">
    <location>
        <begin position="1336"/>
        <end position="1487"/>
    </location>
</feature>